<evidence type="ECO:0000313" key="2">
    <source>
        <dbReference type="Proteomes" id="UP000799441"/>
    </source>
</evidence>
<sequence length="226" mass="25218">MSPQIQIRLFIRLSLHTTVPDVLQPLKESLISEAKATVMQLDHSLGFRDKPDSGKDCGVDDLTLGDWCMSNCASFELPLRIDDSASSRTRMFVMLSPVKSVQFHCTLRGKPVYKLELKGVTIIMECNEGGVRSSDAFNAVLDRSLKKPQDNICRVCEDGSIIVRRSNLRVFLGPDVATIRQYDMVMARLDSMDVLNFTRGNKLIETKGQATTDCGILTLTSTLRPF</sequence>
<protein>
    <submittedName>
        <fullName evidence="1">Uncharacterized protein</fullName>
    </submittedName>
</protein>
<keyword evidence="2" id="KW-1185">Reference proteome</keyword>
<organism evidence="1 2">
    <name type="scientific">Polychaeton citri CBS 116435</name>
    <dbReference type="NCBI Taxonomy" id="1314669"/>
    <lineage>
        <taxon>Eukaryota</taxon>
        <taxon>Fungi</taxon>
        <taxon>Dikarya</taxon>
        <taxon>Ascomycota</taxon>
        <taxon>Pezizomycotina</taxon>
        <taxon>Dothideomycetes</taxon>
        <taxon>Dothideomycetidae</taxon>
        <taxon>Capnodiales</taxon>
        <taxon>Capnodiaceae</taxon>
        <taxon>Polychaeton</taxon>
    </lineage>
</organism>
<name>A0A9P4QCA5_9PEZI</name>
<dbReference type="Proteomes" id="UP000799441">
    <property type="component" value="Unassembled WGS sequence"/>
</dbReference>
<reference evidence="1" key="1">
    <citation type="journal article" date="2020" name="Stud. Mycol.">
        <title>101 Dothideomycetes genomes: a test case for predicting lifestyles and emergence of pathogens.</title>
        <authorList>
            <person name="Haridas S."/>
            <person name="Albert R."/>
            <person name="Binder M."/>
            <person name="Bloem J."/>
            <person name="Labutti K."/>
            <person name="Salamov A."/>
            <person name="Andreopoulos B."/>
            <person name="Baker S."/>
            <person name="Barry K."/>
            <person name="Bills G."/>
            <person name="Bluhm B."/>
            <person name="Cannon C."/>
            <person name="Castanera R."/>
            <person name="Culley D."/>
            <person name="Daum C."/>
            <person name="Ezra D."/>
            <person name="Gonzalez J."/>
            <person name="Henrissat B."/>
            <person name="Kuo A."/>
            <person name="Liang C."/>
            <person name="Lipzen A."/>
            <person name="Lutzoni F."/>
            <person name="Magnuson J."/>
            <person name="Mondo S."/>
            <person name="Nolan M."/>
            <person name="Ohm R."/>
            <person name="Pangilinan J."/>
            <person name="Park H.-J."/>
            <person name="Ramirez L."/>
            <person name="Alfaro M."/>
            <person name="Sun H."/>
            <person name="Tritt A."/>
            <person name="Yoshinaga Y."/>
            <person name="Zwiers L.-H."/>
            <person name="Turgeon B."/>
            <person name="Goodwin S."/>
            <person name="Spatafora J."/>
            <person name="Crous P."/>
            <person name="Grigoriev I."/>
        </authorList>
    </citation>
    <scope>NUCLEOTIDE SEQUENCE</scope>
    <source>
        <strain evidence="1">CBS 116435</strain>
    </source>
</reference>
<comment type="caution">
    <text evidence="1">The sequence shown here is derived from an EMBL/GenBank/DDBJ whole genome shotgun (WGS) entry which is preliminary data.</text>
</comment>
<gene>
    <name evidence="1" type="ORF">K431DRAFT_343933</name>
</gene>
<proteinExistence type="predicted"/>
<accession>A0A9P4QCA5</accession>
<evidence type="ECO:0000313" key="1">
    <source>
        <dbReference type="EMBL" id="KAF2724593.1"/>
    </source>
</evidence>
<dbReference type="EMBL" id="MU003771">
    <property type="protein sequence ID" value="KAF2724593.1"/>
    <property type="molecule type" value="Genomic_DNA"/>
</dbReference>
<dbReference type="AlphaFoldDB" id="A0A9P4QCA5"/>